<reference evidence="9 10" key="1">
    <citation type="journal article" date="2013" name="Genome Announc.">
        <title>Draft Genome Sequence of the Cellulolytic, Mesophilic, Anaerobic Bacterium Clostridium termitidis Strain CT1112 (DSM 5398).</title>
        <authorList>
            <person name="Lal S."/>
            <person name="Ramachandran U."/>
            <person name="Zhang X."/>
            <person name="Munir R."/>
            <person name="Sparling R."/>
            <person name="Levin D.B."/>
        </authorList>
    </citation>
    <scope>NUCLEOTIDE SEQUENCE [LARGE SCALE GENOMIC DNA]</scope>
    <source>
        <strain evidence="9 10">CT1112</strain>
    </source>
</reference>
<comment type="similarity">
    <text evidence="7">Belongs to the binding-protein-dependent transport system permease family.</text>
</comment>
<dbReference type="Gene3D" id="1.10.3720.10">
    <property type="entry name" value="MetI-like"/>
    <property type="match status" value="1"/>
</dbReference>
<dbReference type="eggNOG" id="COG1175">
    <property type="taxonomic scope" value="Bacteria"/>
</dbReference>
<evidence type="ECO:0000256" key="5">
    <source>
        <dbReference type="ARBA" id="ARBA00022989"/>
    </source>
</evidence>
<accession>S0FUL9</accession>
<feature type="transmembrane region" description="Helical" evidence="7">
    <location>
        <begin position="91"/>
        <end position="112"/>
    </location>
</feature>
<feature type="domain" description="ABC transmembrane type-1" evidence="8">
    <location>
        <begin position="87"/>
        <end position="302"/>
    </location>
</feature>
<sequence>MKTLEGTMPGNDYVKKSKIKQAMKQRLTILLFLLPALLVYGTYNVYGIFRTFYYSFMKWSGLSPRMTFIGLKNYINLVTDINIWLALKNNLILVVVSIVFQLSFGLILALIVNSKIRGAKFFRTVYFMPMLLSTVATGIIWLLMFDPYYGLINHMFTAMGFKSLENMAWIGDPKSAMPAVLFVVCWQYIPQYMILLRAGLTNIADEINEAATIDGANKLQLFKSITLPLLAPTLKTSAILSLVGSLKYFDLVYVMTGGGPNGATEVMATYMYKNGFESSNMGYASSVAAFMFIVSLTMVALFQFGTRRKEENN</sequence>
<evidence type="ECO:0000313" key="10">
    <source>
        <dbReference type="Proteomes" id="UP000014155"/>
    </source>
</evidence>
<evidence type="ECO:0000256" key="6">
    <source>
        <dbReference type="ARBA" id="ARBA00023136"/>
    </source>
</evidence>
<dbReference type="Pfam" id="PF00528">
    <property type="entry name" value="BPD_transp_1"/>
    <property type="match status" value="1"/>
</dbReference>
<evidence type="ECO:0000256" key="2">
    <source>
        <dbReference type="ARBA" id="ARBA00022448"/>
    </source>
</evidence>
<keyword evidence="5 7" id="KW-1133">Transmembrane helix</keyword>
<dbReference type="EMBL" id="AORV01000025">
    <property type="protein sequence ID" value="EMS72829.1"/>
    <property type="molecule type" value="Genomic_DNA"/>
</dbReference>
<dbReference type="CDD" id="cd06261">
    <property type="entry name" value="TM_PBP2"/>
    <property type="match status" value="1"/>
</dbReference>
<evidence type="ECO:0000313" key="9">
    <source>
        <dbReference type="EMBL" id="EMS72829.1"/>
    </source>
</evidence>
<proteinExistence type="inferred from homology"/>
<evidence type="ECO:0000256" key="3">
    <source>
        <dbReference type="ARBA" id="ARBA00022475"/>
    </source>
</evidence>
<dbReference type="GO" id="GO:0005886">
    <property type="term" value="C:plasma membrane"/>
    <property type="evidence" value="ECO:0007669"/>
    <property type="project" value="UniProtKB-SubCell"/>
</dbReference>
<dbReference type="GO" id="GO:0055085">
    <property type="term" value="P:transmembrane transport"/>
    <property type="evidence" value="ECO:0007669"/>
    <property type="project" value="InterPro"/>
</dbReference>
<keyword evidence="4 7" id="KW-0812">Transmembrane</keyword>
<dbReference type="STRING" id="1195236.CTER_1109"/>
<organism evidence="9 10">
    <name type="scientific">Ruminiclostridium cellobioparum subsp. termitidis CT1112</name>
    <dbReference type="NCBI Taxonomy" id="1195236"/>
    <lineage>
        <taxon>Bacteria</taxon>
        <taxon>Bacillati</taxon>
        <taxon>Bacillota</taxon>
        <taxon>Clostridia</taxon>
        <taxon>Eubacteriales</taxon>
        <taxon>Oscillospiraceae</taxon>
        <taxon>Ruminiclostridium</taxon>
    </lineage>
</organism>
<gene>
    <name evidence="9" type="ORF">CTER_1109</name>
</gene>
<dbReference type="InterPro" id="IPR035906">
    <property type="entry name" value="MetI-like_sf"/>
</dbReference>
<evidence type="ECO:0000259" key="8">
    <source>
        <dbReference type="PROSITE" id="PS50928"/>
    </source>
</evidence>
<dbReference type="InterPro" id="IPR000515">
    <property type="entry name" value="MetI-like"/>
</dbReference>
<dbReference type="Proteomes" id="UP000014155">
    <property type="component" value="Unassembled WGS sequence"/>
</dbReference>
<evidence type="ECO:0000256" key="7">
    <source>
        <dbReference type="RuleBase" id="RU363032"/>
    </source>
</evidence>
<feature type="transmembrane region" description="Helical" evidence="7">
    <location>
        <begin position="281"/>
        <end position="302"/>
    </location>
</feature>
<dbReference type="PROSITE" id="PS50928">
    <property type="entry name" value="ABC_TM1"/>
    <property type="match status" value="1"/>
</dbReference>
<feature type="transmembrane region" description="Helical" evidence="7">
    <location>
        <begin position="124"/>
        <end position="145"/>
    </location>
</feature>
<dbReference type="SUPFAM" id="SSF161098">
    <property type="entry name" value="MetI-like"/>
    <property type="match status" value="1"/>
</dbReference>
<dbReference type="PANTHER" id="PTHR30193">
    <property type="entry name" value="ABC TRANSPORTER PERMEASE PROTEIN"/>
    <property type="match status" value="1"/>
</dbReference>
<dbReference type="InterPro" id="IPR051393">
    <property type="entry name" value="ABC_transporter_permease"/>
</dbReference>
<feature type="transmembrane region" description="Helical" evidence="7">
    <location>
        <begin position="27"/>
        <end position="49"/>
    </location>
</feature>
<comment type="caution">
    <text evidence="9">The sequence shown here is derived from an EMBL/GenBank/DDBJ whole genome shotgun (WGS) entry which is preliminary data.</text>
</comment>
<evidence type="ECO:0000256" key="1">
    <source>
        <dbReference type="ARBA" id="ARBA00004651"/>
    </source>
</evidence>
<protein>
    <submittedName>
        <fullName evidence="9">ABC transporter permease protein</fullName>
    </submittedName>
</protein>
<keyword evidence="10" id="KW-1185">Reference proteome</keyword>
<evidence type="ECO:0000256" key="4">
    <source>
        <dbReference type="ARBA" id="ARBA00022692"/>
    </source>
</evidence>
<comment type="subcellular location">
    <subcellularLocation>
        <location evidence="1 7">Cell membrane</location>
        <topology evidence="1 7">Multi-pass membrane protein</topology>
    </subcellularLocation>
</comment>
<dbReference type="RefSeq" id="WP_004624545.1">
    <property type="nucleotide sequence ID" value="NZ_AORV01000025.1"/>
</dbReference>
<keyword evidence="6 7" id="KW-0472">Membrane</keyword>
<dbReference type="PANTHER" id="PTHR30193:SF37">
    <property type="entry name" value="INNER MEMBRANE ABC TRANSPORTER PERMEASE PROTEIN YCJO"/>
    <property type="match status" value="1"/>
</dbReference>
<name>S0FUL9_RUMCE</name>
<keyword evidence="2 7" id="KW-0813">Transport</keyword>
<keyword evidence="3" id="KW-1003">Cell membrane</keyword>
<dbReference type="AlphaFoldDB" id="S0FUL9"/>
<dbReference type="PATRIC" id="fig|1195236.3.peg.1405"/>